<dbReference type="SUPFAM" id="SSF51366">
    <property type="entry name" value="Ribulose-phoshate binding barrel"/>
    <property type="match status" value="1"/>
</dbReference>
<dbReference type="PROSITE" id="PS01086">
    <property type="entry name" value="RIBUL_P_3_EPIMER_2"/>
    <property type="match status" value="1"/>
</dbReference>
<protein>
    <recommendedName>
        <fullName evidence="5">Ribulose-phosphate 3-epimerase</fullName>
    </recommendedName>
</protein>
<dbReference type="STRING" id="1801992.A2Y98_03325"/>
<dbReference type="PANTHER" id="PTHR11749">
    <property type="entry name" value="RIBULOSE-5-PHOSPHATE-3-EPIMERASE"/>
    <property type="match status" value="1"/>
</dbReference>
<dbReference type="EMBL" id="MHMW01000019">
    <property type="protein sequence ID" value="OGZ34077.1"/>
    <property type="molecule type" value="Genomic_DNA"/>
</dbReference>
<proteinExistence type="predicted"/>
<dbReference type="GO" id="GO:0046872">
    <property type="term" value="F:metal ion binding"/>
    <property type="evidence" value="ECO:0007669"/>
    <property type="project" value="UniProtKB-KW"/>
</dbReference>
<dbReference type="Proteomes" id="UP000179099">
    <property type="component" value="Unassembled WGS sequence"/>
</dbReference>
<accession>A0A1G2F878</accession>
<evidence type="ECO:0000256" key="1">
    <source>
        <dbReference type="ARBA" id="ARBA00022723"/>
    </source>
</evidence>
<comment type="caution">
    <text evidence="3">The sequence shown here is derived from an EMBL/GenBank/DDBJ whole genome shotgun (WGS) entry which is preliminary data.</text>
</comment>
<dbReference type="Pfam" id="PF00834">
    <property type="entry name" value="Ribul_P_3_epim"/>
    <property type="match status" value="1"/>
</dbReference>
<dbReference type="GO" id="GO:0016857">
    <property type="term" value="F:racemase and epimerase activity, acting on carbohydrates and derivatives"/>
    <property type="evidence" value="ECO:0007669"/>
    <property type="project" value="InterPro"/>
</dbReference>
<dbReference type="AlphaFoldDB" id="A0A1G2F878"/>
<evidence type="ECO:0000313" key="3">
    <source>
        <dbReference type="EMBL" id="OGZ34077.1"/>
    </source>
</evidence>
<dbReference type="InterPro" id="IPR011060">
    <property type="entry name" value="RibuloseP-bd_barrel"/>
</dbReference>
<gene>
    <name evidence="3" type="ORF">A2Y98_03325</name>
</gene>
<dbReference type="GO" id="GO:0005975">
    <property type="term" value="P:carbohydrate metabolic process"/>
    <property type="evidence" value="ECO:0007669"/>
    <property type="project" value="InterPro"/>
</dbReference>
<reference evidence="3 4" key="1">
    <citation type="journal article" date="2016" name="Nat. Commun.">
        <title>Thousands of microbial genomes shed light on interconnected biogeochemical processes in an aquifer system.</title>
        <authorList>
            <person name="Anantharaman K."/>
            <person name="Brown C.T."/>
            <person name="Hug L.A."/>
            <person name="Sharon I."/>
            <person name="Castelle C.J."/>
            <person name="Probst A.J."/>
            <person name="Thomas B.C."/>
            <person name="Singh A."/>
            <person name="Wilkins M.J."/>
            <person name="Karaoz U."/>
            <person name="Brodie E.L."/>
            <person name="Williams K.H."/>
            <person name="Hubbard S.S."/>
            <person name="Banfield J.F."/>
        </authorList>
    </citation>
    <scope>NUCLEOTIDE SEQUENCE [LARGE SCALE GENOMIC DNA]</scope>
</reference>
<name>A0A1G2F878_9BACT</name>
<dbReference type="InterPro" id="IPR013785">
    <property type="entry name" value="Aldolase_TIM"/>
</dbReference>
<organism evidence="3 4">
    <name type="scientific">Candidatus Portnoybacteria bacterium RBG_19FT_COMBO_36_7</name>
    <dbReference type="NCBI Taxonomy" id="1801992"/>
    <lineage>
        <taxon>Bacteria</taxon>
        <taxon>Candidatus Portnoyibacteriota</taxon>
    </lineage>
</organism>
<dbReference type="Gene3D" id="3.20.20.70">
    <property type="entry name" value="Aldolase class I"/>
    <property type="match status" value="1"/>
</dbReference>
<dbReference type="InterPro" id="IPR000056">
    <property type="entry name" value="Ribul_P_3_epim-like"/>
</dbReference>
<keyword evidence="1" id="KW-0479">Metal-binding</keyword>
<evidence type="ECO:0000313" key="4">
    <source>
        <dbReference type="Proteomes" id="UP000179099"/>
    </source>
</evidence>
<keyword evidence="2" id="KW-0413">Isomerase</keyword>
<evidence type="ECO:0008006" key="5">
    <source>
        <dbReference type="Google" id="ProtNLM"/>
    </source>
</evidence>
<evidence type="ECO:0000256" key="2">
    <source>
        <dbReference type="ARBA" id="ARBA00023235"/>
    </source>
</evidence>
<sequence length="166" mass="18386">MINKPQEATELWLQSKVKRIILHWEALEKIHSHEMTPYKTASRPGFPVIDLVEEAHRHNKELGVSLNPDTPISVLDSFIYDIDLVLLMSVNPGKAGQEFQEKVIPKIIALRQKYPDVKIEIDGGINPQNAKKIAQAGADILVAGSSVFESNDIGGAINKLKQSLAD</sequence>